<accession>A0ABS5YEC0</accession>
<dbReference type="InterPro" id="IPR051715">
    <property type="entry name" value="Intimin-Invasin_domain"/>
</dbReference>
<evidence type="ECO:0000256" key="1">
    <source>
        <dbReference type="ARBA" id="ARBA00010116"/>
    </source>
</evidence>
<dbReference type="InterPro" id="IPR038177">
    <property type="entry name" value="IAT_beta_sf"/>
</dbReference>
<organism evidence="4 5">
    <name type="scientific">Candidatus Sodalis endolongispinus</name>
    <dbReference type="NCBI Taxonomy" id="2812662"/>
    <lineage>
        <taxon>Bacteria</taxon>
        <taxon>Pseudomonadati</taxon>
        <taxon>Pseudomonadota</taxon>
        <taxon>Gammaproteobacteria</taxon>
        <taxon>Enterobacterales</taxon>
        <taxon>Bruguierivoracaceae</taxon>
        <taxon>Sodalis</taxon>
    </lineage>
</organism>
<dbReference type="Pfam" id="PF11924">
    <property type="entry name" value="IAT_beta"/>
    <property type="match status" value="1"/>
</dbReference>
<gene>
    <name evidence="4" type="ORF">JZM24_17220</name>
</gene>
<comment type="similarity">
    <text evidence="1">Belongs to the intimin/invasin family.</text>
</comment>
<comment type="caution">
    <text evidence="4">The sequence shown here is derived from an EMBL/GenBank/DDBJ whole genome shotgun (WGS) entry which is preliminary data.</text>
</comment>
<feature type="domain" description="Inverse autotransporter beta-domain" evidence="3">
    <location>
        <begin position="79"/>
        <end position="199"/>
    </location>
</feature>
<dbReference type="Proteomes" id="UP000811282">
    <property type="component" value="Unassembled WGS sequence"/>
</dbReference>
<evidence type="ECO:0000313" key="5">
    <source>
        <dbReference type="Proteomes" id="UP000811282"/>
    </source>
</evidence>
<feature type="compositionally biased region" description="Polar residues" evidence="2">
    <location>
        <begin position="34"/>
        <end position="45"/>
    </location>
</feature>
<dbReference type="InterPro" id="IPR024519">
    <property type="entry name" value="IAT_beta"/>
</dbReference>
<protein>
    <submittedName>
        <fullName evidence="4">Inverse autotransporter beta domain-containing protein</fullName>
    </submittedName>
</protein>
<feature type="region of interest" description="Disordered" evidence="2">
    <location>
        <begin position="29"/>
        <end position="60"/>
    </location>
</feature>
<dbReference type="PANTHER" id="PTHR39576:SF2">
    <property type="entry name" value="ATTACHING AND EFFACING PROTEIN HOMOLOG-RELATED"/>
    <property type="match status" value="1"/>
</dbReference>
<proteinExistence type="inferred from homology"/>
<dbReference type="EMBL" id="JAFJYC010000003">
    <property type="protein sequence ID" value="MBT9433405.1"/>
    <property type="molecule type" value="Genomic_DNA"/>
</dbReference>
<dbReference type="Gene3D" id="2.40.160.160">
    <property type="entry name" value="Inverse autotransporter, beta-domain"/>
    <property type="match status" value="1"/>
</dbReference>
<dbReference type="PANTHER" id="PTHR39576">
    <property type="entry name" value="ATTACHING AND EFFACING PROTEIN HOMOLOG-RELATED-RELATED"/>
    <property type="match status" value="1"/>
</dbReference>
<name>A0ABS5YEC0_9GAMM</name>
<keyword evidence="5" id="KW-1185">Reference proteome</keyword>
<evidence type="ECO:0000259" key="3">
    <source>
        <dbReference type="Pfam" id="PF11924"/>
    </source>
</evidence>
<evidence type="ECO:0000313" key="4">
    <source>
        <dbReference type="EMBL" id="MBT9433405.1"/>
    </source>
</evidence>
<evidence type="ECO:0000256" key="2">
    <source>
        <dbReference type="SAM" id="MobiDB-lite"/>
    </source>
</evidence>
<reference evidence="4 5" key="1">
    <citation type="journal article" date="2021" name="Genome Biol. Evol.">
        <title>The evolution of interdependence in a four-way mealybug symbiosis.</title>
        <authorList>
            <person name="Garber A.I."/>
            <person name="Kupper M."/>
            <person name="Laetsch D.R."/>
            <person name="Weldon S.R."/>
            <person name="Ladinsky M.S."/>
            <person name="Bjorkman P.J."/>
            <person name="McCutcheon J.P."/>
        </authorList>
    </citation>
    <scope>NUCLEOTIDE SEQUENCE [LARGE SCALE GENOMIC DNA]</scope>
    <source>
        <strain evidence="4">SOD</strain>
    </source>
</reference>
<sequence length="245" mass="27246">MRKVMGYISALSLVTSLVSYNKWSRNKEAEAAPNLNQPHHTASTESGRRKNARSPSLNQQMHSSEMPMLFEENNASDKQAAGETRVHLPLSESQISSGSLDLLYPLYEDDRRIVFNQLGLRRSENRNILNLGLGQRHYGAGWLAGYNAFYDAQLSDSPHQRLGLGVEYRRDSLHLAVNGYYGLTGWRAADAMSGRDERVSMATTFVRNAGSPQCRNLAENSNLKTILERASLSASMLLTAAILMP</sequence>